<accession>A0AAD0ZKY2</accession>
<dbReference type="RefSeq" id="WP_028681603.1">
    <property type="nucleotide sequence ID" value="NZ_CP027719.1"/>
</dbReference>
<reference evidence="1 2" key="1">
    <citation type="submission" date="2018-03" db="EMBL/GenBank/DDBJ databases">
        <title>Diversity of phytobeneficial traits revealed by whole-genome analysis of worldwide-isolated phenazine-producing Pseudomonas spp.</title>
        <authorList>
            <person name="Biessy A."/>
            <person name="Novinscak A."/>
            <person name="Blom J."/>
            <person name="Leger G."/>
            <person name="Thomashow L.S."/>
            <person name="Cazorla F.M."/>
            <person name="Josic D."/>
            <person name="Filion M."/>
        </authorList>
    </citation>
    <scope>NUCLEOTIDE SEQUENCE [LARGE SCALE GENOMIC DNA]</scope>
    <source>
        <strain evidence="1 2">ChPhzS24</strain>
    </source>
</reference>
<proteinExistence type="predicted"/>
<evidence type="ECO:0000313" key="2">
    <source>
        <dbReference type="Proteomes" id="UP000280455"/>
    </source>
</evidence>
<protein>
    <submittedName>
        <fullName evidence="1">Uncharacterized protein</fullName>
    </submittedName>
</protein>
<dbReference type="EMBL" id="CP027750">
    <property type="protein sequence ID" value="AZE27571.1"/>
    <property type="molecule type" value="Genomic_DNA"/>
</dbReference>
<sequence length="188" mass="20461">MADVLRYGDKVHIKNGYSNWDGGYLDTCNHATAPNSLYGVVTATTPHRGPGTGTWVIESATGKAVGTEVESCDVILLWNLYKNEGGYLDTNGHATKPSIYNVVTALKESRPADTLHWRIFADTSDPKDFKVREGDVVHFLNGYNDVRGGFLDTCGHASGEGVKYAVSTTPYLNRDGNTGSWKISKAKD</sequence>
<dbReference type="AlphaFoldDB" id="A0AAD0ZKY2"/>
<gene>
    <name evidence="1" type="ORF">C4K07_0764</name>
</gene>
<name>A0AAD0ZKY2_9PSED</name>
<dbReference type="Proteomes" id="UP000280455">
    <property type="component" value="Chromosome"/>
</dbReference>
<organism evidence="1 2">
    <name type="scientific">Pseudomonas chlororaphis subsp. aureofaciens</name>
    <dbReference type="NCBI Taxonomy" id="587851"/>
    <lineage>
        <taxon>Bacteria</taxon>
        <taxon>Pseudomonadati</taxon>
        <taxon>Pseudomonadota</taxon>
        <taxon>Gammaproteobacteria</taxon>
        <taxon>Pseudomonadales</taxon>
        <taxon>Pseudomonadaceae</taxon>
        <taxon>Pseudomonas</taxon>
    </lineage>
</organism>
<evidence type="ECO:0000313" key="1">
    <source>
        <dbReference type="EMBL" id="AZE27571.1"/>
    </source>
</evidence>